<keyword evidence="2" id="KW-1185">Reference proteome</keyword>
<evidence type="ECO:0000313" key="1">
    <source>
        <dbReference type="EMBL" id="KAJ8682572.1"/>
    </source>
</evidence>
<dbReference type="Proteomes" id="UP001239111">
    <property type="component" value="Chromosome 1"/>
</dbReference>
<sequence>MLKFCFAVAILCIGSVNSNMEVYSSNNKLQTKLMDVPAKFGGRIPAEGIKGIVVPVKPKTACSAVQSPPNDAMYKNYKKLALIELDGHKGDNEKCTFEVKVRNAQNAGFDAAVVHYYNSDDYVEMAAKNGNGITIPAVFISGTSALLLEDQVYPYTSGYYVILNNTPGDFSGSAITTSYNN</sequence>
<protein>
    <submittedName>
        <fullName evidence="1">Uncharacterized protein</fullName>
    </submittedName>
</protein>
<reference evidence="1" key="1">
    <citation type="submission" date="2023-04" db="EMBL/GenBank/DDBJ databases">
        <title>A chromosome-level genome assembly of the parasitoid wasp Eretmocerus hayati.</title>
        <authorList>
            <person name="Zhong Y."/>
            <person name="Liu S."/>
            <person name="Liu Y."/>
        </authorList>
    </citation>
    <scope>NUCLEOTIDE SEQUENCE</scope>
    <source>
        <strain evidence="1">ZJU_SS_LIU_2023</strain>
    </source>
</reference>
<proteinExistence type="predicted"/>
<comment type="caution">
    <text evidence="1">The sequence shown here is derived from an EMBL/GenBank/DDBJ whole genome shotgun (WGS) entry which is preliminary data.</text>
</comment>
<dbReference type="EMBL" id="CM056741">
    <property type="protein sequence ID" value="KAJ8682572.1"/>
    <property type="molecule type" value="Genomic_DNA"/>
</dbReference>
<gene>
    <name evidence="1" type="ORF">QAD02_018364</name>
</gene>
<name>A0ACC2PJJ3_9HYME</name>
<evidence type="ECO:0000313" key="2">
    <source>
        <dbReference type="Proteomes" id="UP001239111"/>
    </source>
</evidence>
<organism evidence="1 2">
    <name type="scientific">Eretmocerus hayati</name>
    <dbReference type="NCBI Taxonomy" id="131215"/>
    <lineage>
        <taxon>Eukaryota</taxon>
        <taxon>Metazoa</taxon>
        <taxon>Ecdysozoa</taxon>
        <taxon>Arthropoda</taxon>
        <taxon>Hexapoda</taxon>
        <taxon>Insecta</taxon>
        <taxon>Pterygota</taxon>
        <taxon>Neoptera</taxon>
        <taxon>Endopterygota</taxon>
        <taxon>Hymenoptera</taxon>
        <taxon>Apocrita</taxon>
        <taxon>Proctotrupomorpha</taxon>
        <taxon>Chalcidoidea</taxon>
        <taxon>Aphelinidae</taxon>
        <taxon>Aphelininae</taxon>
        <taxon>Eretmocerus</taxon>
    </lineage>
</organism>
<accession>A0ACC2PJJ3</accession>